<keyword evidence="4" id="KW-1185">Reference proteome</keyword>
<sequence>MLRSMNSTLTFLFLSSLCDSPPVILMTPVTTMSAPREKLQAGRERSGSGSDGADDEAEVQVLIHPVYVCIITLHYEMEQMK</sequence>
<proteinExistence type="predicted"/>
<evidence type="ECO:0000313" key="4">
    <source>
        <dbReference type="Proteomes" id="UP000324222"/>
    </source>
</evidence>
<name>A0A5B7EW49_PORTR</name>
<evidence type="ECO:0000256" key="1">
    <source>
        <dbReference type="SAM" id="MobiDB-lite"/>
    </source>
</evidence>
<protein>
    <recommendedName>
        <fullName evidence="5">Secreted protein</fullName>
    </recommendedName>
</protein>
<feature type="region of interest" description="Disordered" evidence="1">
    <location>
        <begin position="34"/>
        <end position="55"/>
    </location>
</feature>
<keyword evidence="2" id="KW-0732">Signal</keyword>
<gene>
    <name evidence="3" type="ORF">E2C01_030895</name>
</gene>
<evidence type="ECO:0008006" key="5">
    <source>
        <dbReference type="Google" id="ProtNLM"/>
    </source>
</evidence>
<feature type="compositionally biased region" description="Basic and acidic residues" evidence="1">
    <location>
        <begin position="35"/>
        <end position="46"/>
    </location>
</feature>
<dbReference type="AlphaFoldDB" id="A0A5B7EW49"/>
<feature type="chain" id="PRO_5023111706" description="Secreted protein" evidence="2">
    <location>
        <begin position="21"/>
        <end position="81"/>
    </location>
</feature>
<evidence type="ECO:0000256" key="2">
    <source>
        <dbReference type="SAM" id="SignalP"/>
    </source>
</evidence>
<comment type="caution">
    <text evidence="3">The sequence shown here is derived from an EMBL/GenBank/DDBJ whole genome shotgun (WGS) entry which is preliminary data.</text>
</comment>
<reference evidence="3 4" key="1">
    <citation type="submission" date="2019-05" db="EMBL/GenBank/DDBJ databases">
        <title>Another draft genome of Portunus trituberculatus and its Hox gene families provides insights of decapod evolution.</title>
        <authorList>
            <person name="Jeong J.-H."/>
            <person name="Song I."/>
            <person name="Kim S."/>
            <person name="Choi T."/>
            <person name="Kim D."/>
            <person name="Ryu S."/>
            <person name="Kim W."/>
        </authorList>
    </citation>
    <scope>NUCLEOTIDE SEQUENCE [LARGE SCALE GENOMIC DNA]</scope>
    <source>
        <tissue evidence="3">Muscle</tissue>
    </source>
</reference>
<feature type="signal peptide" evidence="2">
    <location>
        <begin position="1"/>
        <end position="20"/>
    </location>
</feature>
<evidence type="ECO:0000313" key="3">
    <source>
        <dbReference type="EMBL" id="MPC37416.1"/>
    </source>
</evidence>
<organism evidence="3 4">
    <name type="scientific">Portunus trituberculatus</name>
    <name type="common">Swimming crab</name>
    <name type="synonym">Neptunus trituberculatus</name>
    <dbReference type="NCBI Taxonomy" id="210409"/>
    <lineage>
        <taxon>Eukaryota</taxon>
        <taxon>Metazoa</taxon>
        <taxon>Ecdysozoa</taxon>
        <taxon>Arthropoda</taxon>
        <taxon>Crustacea</taxon>
        <taxon>Multicrustacea</taxon>
        <taxon>Malacostraca</taxon>
        <taxon>Eumalacostraca</taxon>
        <taxon>Eucarida</taxon>
        <taxon>Decapoda</taxon>
        <taxon>Pleocyemata</taxon>
        <taxon>Brachyura</taxon>
        <taxon>Eubrachyura</taxon>
        <taxon>Portunoidea</taxon>
        <taxon>Portunidae</taxon>
        <taxon>Portuninae</taxon>
        <taxon>Portunus</taxon>
    </lineage>
</organism>
<dbReference type="Proteomes" id="UP000324222">
    <property type="component" value="Unassembled WGS sequence"/>
</dbReference>
<dbReference type="EMBL" id="VSRR010003777">
    <property type="protein sequence ID" value="MPC37416.1"/>
    <property type="molecule type" value="Genomic_DNA"/>
</dbReference>
<accession>A0A5B7EW49</accession>